<dbReference type="AlphaFoldDB" id="A0A387BDF3"/>
<dbReference type="PANTHER" id="PTHR45458">
    <property type="entry name" value="SHORT-CHAIN DEHYDROGENASE/REDUCTASE SDR"/>
    <property type="match status" value="1"/>
</dbReference>
<dbReference type="RefSeq" id="WP_120771470.1">
    <property type="nucleotide sequence ID" value="NZ_CP032627.1"/>
</dbReference>
<dbReference type="PANTHER" id="PTHR45458:SF1">
    <property type="entry name" value="SHORT CHAIN DEHYDROGENASE"/>
    <property type="match status" value="1"/>
</dbReference>
<evidence type="ECO:0000313" key="1">
    <source>
        <dbReference type="EMBL" id="AYG00082.1"/>
    </source>
</evidence>
<accession>A0A387BDF3</accession>
<dbReference type="OrthoDB" id="9803333at2"/>
<reference evidence="1 2" key="1">
    <citation type="submission" date="2018-09" db="EMBL/GenBank/DDBJ databases">
        <title>Genome sequencing of strain 1JSPR-7.</title>
        <authorList>
            <person name="Heo J."/>
            <person name="Kim S.-J."/>
            <person name="Kwon S.-W."/>
        </authorList>
    </citation>
    <scope>NUCLEOTIDE SEQUENCE [LARGE SCALE GENOMIC DNA]</scope>
    <source>
        <strain evidence="1 2">1JSPR-7</strain>
    </source>
</reference>
<dbReference type="Gene3D" id="3.40.50.720">
    <property type="entry name" value="NAD(P)-binding Rossmann-like Domain"/>
    <property type="match status" value="1"/>
</dbReference>
<protein>
    <submittedName>
        <fullName evidence="1">SDR family oxidoreductase</fullName>
    </submittedName>
</protein>
<dbReference type="Pfam" id="PF00106">
    <property type="entry name" value="adh_short"/>
    <property type="match status" value="1"/>
</dbReference>
<dbReference type="KEGG" id="lact:D7I46_02640"/>
<dbReference type="PRINTS" id="PR00081">
    <property type="entry name" value="GDHRDH"/>
</dbReference>
<dbReference type="InterPro" id="IPR052184">
    <property type="entry name" value="SDR_enzymes"/>
</dbReference>
<name>A0A387BDF3_9LACT</name>
<dbReference type="Proteomes" id="UP000269374">
    <property type="component" value="Chromosome"/>
</dbReference>
<organism evidence="1 2">
    <name type="scientific">Lactococcus allomyrinae</name>
    <dbReference type="NCBI Taxonomy" id="2419773"/>
    <lineage>
        <taxon>Bacteria</taxon>
        <taxon>Bacillati</taxon>
        <taxon>Bacillota</taxon>
        <taxon>Bacilli</taxon>
        <taxon>Lactobacillales</taxon>
        <taxon>Streptococcaceae</taxon>
        <taxon>Lactococcus</taxon>
    </lineage>
</organism>
<evidence type="ECO:0000313" key="2">
    <source>
        <dbReference type="Proteomes" id="UP000269374"/>
    </source>
</evidence>
<dbReference type="GO" id="GO:0016616">
    <property type="term" value="F:oxidoreductase activity, acting on the CH-OH group of donors, NAD or NADP as acceptor"/>
    <property type="evidence" value="ECO:0007669"/>
    <property type="project" value="TreeGrafter"/>
</dbReference>
<dbReference type="SUPFAM" id="SSF51735">
    <property type="entry name" value="NAD(P)-binding Rossmann-fold domains"/>
    <property type="match status" value="1"/>
</dbReference>
<proteinExistence type="predicted"/>
<keyword evidence="2" id="KW-1185">Reference proteome</keyword>
<dbReference type="InterPro" id="IPR002347">
    <property type="entry name" value="SDR_fam"/>
</dbReference>
<dbReference type="EMBL" id="CP032627">
    <property type="protein sequence ID" value="AYG00082.1"/>
    <property type="molecule type" value="Genomic_DNA"/>
</dbReference>
<sequence>MKYALIIGASRGIGLGLVRALSEEEWQVTGTVRQSSGTLLHDLAQKIEAIQVEQVDITRDDEVSALISRLSAQKFDLILVNAGIAIADKPVSEVTADEFSKIMLTNAYAPAKLIELMANLLTNKGTLALTSSRQGSISQNTRGDNAVYRASKSALNQLMKSYSAKNPEQSILLLHPGWVKTDLGNSAGQAPLTVTESTAGLVQVITQHLGEVGIQFLDYQGKTVDW</sequence>
<gene>
    <name evidence="1" type="ORF">D7I46_02640</name>
</gene>
<dbReference type="InterPro" id="IPR036291">
    <property type="entry name" value="NAD(P)-bd_dom_sf"/>
</dbReference>